<dbReference type="OrthoDB" id="2269034at2759"/>
<dbReference type="EMBL" id="KN824305">
    <property type="protein sequence ID" value="KIM26621.1"/>
    <property type="molecule type" value="Genomic_DNA"/>
</dbReference>
<evidence type="ECO:0008006" key="3">
    <source>
        <dbReference type="Google" id="ProtNLM"/>
    </source>
</evidence>
<keyword evidence="2" id="KW-1185">Reference proteome</keyword>
<reference evidence="1 2" key="1">
    <citation type="submission" date="2014-04" db="EMBL/GenBank/DDBJ databases">
        <authorList>
            <consortium name="DOE Joint Genome Institute"/>
            <person name="Kuo A."/>
            <person name="Zuccaro A."/>
            <person name="Kohler A."/>
            <person name="Nagy L.G."/>
            <person name="Floudas D."/>
            <person name="Copeland A."/>
            <person name="Barry K.W."/>
            <person name="Cichocki N."/>
            <person name="Veneault-Fourrey C."/>
            <person name="LaButti K."/>
            <person name="Lindquist E.A."/>
            <person name="Lipzen A."/>
            <person name="Lundell T."/>
            <person name="Morin E."/>
            <person name="Murat C."/>
            <person name="Sun H."/>
            <person name="Tunlid A."/>
            <person name="Henrissat B."/>
            <person name="Grigoriev I.V."/>
            <person name="Hibbett D.S."/>
            <person name="Martin F."/>
            <person name="Nordberg H.P."/>
            <person name="Cantor M.N."/>
            <person name="Hua S.X."/>
        </authorList>
    </citation>
    <scope>NUCLEOTIDE SEQUENCE [LARGE SCALE GENOMIC DNA]</scope>
    <source>
        <strain evidence="1 2">MAFF 305830</strain>
    </source>
</reference>
<dbReference type="HOGENOM" id="CLU_869230_0_0_1"/>
<dbReference type="AlphaFoldDB" id="A0A0C3B5A2"/>
<dbReference type="Proteomes" id="UP000054097">
    <property type="component" value="Unassembled WGS sequence"/>
</dbReference>
<reference evidence="2" key="2">
    <citation type="submission" date="2015-01" db="EMBL/GenBank/DDBJ databases">
        <title>Evolutionary Origins and Diversification of the Mycorrhizal Mutualists.</title>
        <authorList>
            <consortium name="DOE Joint Genome Institute"/>
            <consortium name="Mycorrhizal Genomics Consortium"/>
            <person name="Kohler A."/>
            <person name="Kuo A."/>
            <person name="Nagy L.G."/>
            <person name="Floudas D."/>
            <person name="Copeland A."/>
            <person name="Barry K.W."/>
            <person name="Cichocki N."/>
            <person name="Veneault-Fourrey C."/>
            <person name="LaButti K."/>
            <person name="Lindquist E.A."/>
            <person name="Lipzen A."/>
            <person name="Lundell T."/>
            <person name="Morin E."/>
            <person name="Murat C."/>
            <person name="Riley R."/>
            <person name="Ohm R."/>
            <person name="Sun H."/>
            <person name="Tunlid A."/>
            <person name="Henrissat B."/>
            <person name="Grigoriev I.V."/>
            <person name="Hibbett D.S."/>
            <person name="Martin F."/>
        </authorList>
    </citation>
    <scope>NUCLEOTIDE SEQUENCE [LARGE SCALE GENOMIC DNA]</scope>
    <source>
        <strain evidence="2">MAFF 305830</strain>
    </source>
</reference>
<protein>
    <recommendedName>
        <fullName evidence="3">F-box domain-containing protein</fullName>
    </recommendedName>
</protein>
<name>A0A0C3B5A2_SERVB</name>
<proteinExistence type="predicted"/>
<sequence length="320" mass="36970">MNKIEKSALRLRKLTISLHALDCEKDRKWVTPLIFERRQGLRRVKKLTFVGVHMPVPWSEFSGLESICLLPEDEGEPSYVGLPLVSHLTLGAFEWFGIFSPELWNRVTHLVLKRCYHDFLDKDIYFPSLVSLSLLVGGPDLERIDAPNLNELVMRQDPEDHWYRNLEVASITPRIVHIDIESLETAEFPDETLEVFTTPIDAFSKMEALQIRIVGQNPFLPLEIVAALSGSSPEPCYPKLRHLRVLCPLADWMDGDVVREDGVKEEILEDMKYILGEDTTLEQGTWFEKIEVGWYLERDTKDEPQIVEWMKRIDRTAVPS</sequence>
<evidence type="ECO:0000313" key="1">
    <source>
        <dbReference type="EMBL" id="KIM26621.1"/>
    </source>
</evidence>
<evidence type="ECO:0000313" key="2">
    <source>
        <dbReference type="Proteomes" id="UP000054097"/>
    </source>
</evidence>
<organism evidence="1 2">
    <name type="scientific">Serendipita vermifera MAFF 305830</name>
    <dbReference type="NCBI Taxonomy" id="933852"/>
    <lineage>
        <taxon>Eukaryota</taxon>
        <taxon>Fungi</taxon>
        <taxon>Dikarya</taxon>
        <taxon>Basidiomycota</taxon>
        <taxon>Agaricomycotina</taxon>
        <taxon>Agaricomycetes</taxon>
        <taxon>Sebacinales</taxon>
        <taxon>Serendipitaceae</taxon>
        <taxon>Serendipita</taxon>
    </lineage>
</organism>
<accession>A0A0C3B5A2</accession>
<gene>
    <name evidence="1" type="ORF">M408DRAFT_25321</name>
</gene>